<dbReference type="AlphaFoldDB" id="A0A4R1F4U4"/>
<organism evidence="1 2">
    <name type="scientific">Cocleimonas flava</name>
    <dbReference type="NCBI Taxonomy" id="634765"/>
    <lineage>
        <taxon>Bacteria</taxon>
        <taxon>Pseudomonadati</taxon>
        <taxon>Pseudomonadota</taxon>
        <taxon>Gammaproteobacteria</taxon>
        <taxon>Thiotrichales</taxon>
        <taxon>Thiotrichaceae</taxon>
        <taxon>Cocleimonas</taxon>
    </lineage>
</organism>
<gene>
    <name evidence="1" type="ORF">EV695_2126</name>
</gene>
<dbReference type="RefSeq" id="WP_131905878.1">
    <property type="nucleotide sequence ID" value="NZ_BAAAFU010000004.1"/>
</dbReference>
<accession>A0A4R1F4U4</accession>
<dbReference type="OrthoDB" id="9866637at2"/>
<keyword evidence="2" id="KW-1185">Reference proteome</keyword>
<proteinExistence type="predicted"/>
<comment type="caution">
    <text evidence="1">The sequence shown here is derived from an EMBL/GenBank/DDBJ whole genome shotgun (WGS) entry which is preliminary data.</text>
</comment>
<reference evidence="1 2" key="1">
    <citation type="submission" date="2019-03" db="EMBL/GenBank/DDBJ databases">
        <title>Genomic Encyclopedia of Type Strains, Phase IV (KMG-IV): sequencing the most valuable type-strain genomes for metagenomic binning, comparative biology and taxonomic classification.</title>
        <authorList>
            <person name="Goeker M."/>
        </authorList>
    </citation>
    <scope>NUCLEOTIDE SEQUENCE [LARGE SCALE GENOMIC DNA]</scope>
    <source>
        <strain evidence="1 2">DSM 24830</strain>
    </source>
</reference>
<evidence type="ECO:0000313" key="1">
    <source>
        <dbReference type="EMBL" id="TCJ87614.1"/>
    </source>
</evidence>
<protein>
    <submittedName>
        <fullName evidence="1">Uncharacterized protein</fullName>
    </submittedName>
</protein>
<evidence type="ECO:0000313" key="2">
    <source>
        <dbReference type="Proteomes" id="UP000294887"/>
    </source>
</evidence>
<dbReference type="EMBL" id="SMFQ01000003">
    <property type="protein sequence ID" value="TCJ87614.1"/>
    <property type="molecule type" value="Genomic_DNA"/>
</dbReference>
<name>A0A4R1F4U4_9GAMM</name>
<dbReference type="Proteomes" id="UP000294887">
    <property type="component" value="Unassembled WGS sequence"/>
</dbReference>
<sequence>MSIHEEIKELKYLAITGFALIDFAESISDGGKFELNNKRWVIRPKNFVTLQPHWKQTLNIAISLRGNPHEFAELTELPLKEGMSGYSECKVTLPTQLAAATFYIRRAKELYTKGNRRIQKQQILKEI</sequence>